<dbReference type="InParanoid" id="A0A2K1JL47"/>
<protein>
    <submittedName>
        <fullName evidence="1 2">Uncharacterized protein</fullName>
    </submittedName>
</protein>
<dbReference type="EMBL" id="ABEU02000013">
    <property type="protein sequence ID" value="PNR42288.1"/>
    <property type="molecule type" value="Genomic_DNA"/>
</dbReference>
<reference evidence="1 3" key="2">
    <citation type="journal article" date="2018" name="Plant J.">
        <title>The Physcomitrella patens chromosome-scale assembly reveals moss genome structure and evolution.</title>
        <authorList>
            <person name="Lang D."/>
            <person name="Ullrich K.K."/>
            <person name="Murat F."/>
            <person name="Fuchs J."/>
            <person name="Jenkins J."/>
            <person name="Haas F.B."/>
            <person name="Piednoel M."/>
            <person name="Gundlach H."/>
            <person name="Van Bel M."/>
            <person name="Meyberg R."/>
            <person name="Vives C."/>
            <person name="Morata J."/>
            <person name="Symeonidi A."/>
            <person name="Hiss M."/>
            <person name="Muchero W."/>
            <person name="Kamisugi Y."/>
            <person name="Saleh O."/>
            <person name="Blanc G."/>
            <person name="Decker E.L."/>
            <person name="van Gessel N."/>
            <person name="Grimwood J."/>
            <person name="Hayes R.D."/>
            <person name="Graham S.W."/>
            <person name="Gunter L.E."/>
            <person name="McDaniel S.F."/>
            <person name="Hoernstein S.N.W."/>
            <person name="Larsson A."/>
            <person name="Li F.W."/>
            <person name="Perroud P.F."/>
            <person name="Phillips J."/>
            <person name="Ranjan P."/>
            <person name="Rokshar D.S."/>
            <person name="Rothfels C.J."/>
            <person name="Schneider L."/>
            <person name="Shu S."/>
            <person name="Stevenson D.W."/>
            <person name="Thummler F."/>
            <person name="Tillich M."/>
            <person name="Villarreal Aguilar J.C."/>
            <person name="Widiez T."/>
            <person name="Wong G.K."/>
            <person name="Wymore A."/>
            <person name="Zhang Y."/>
            <person name="Zimmer A.D."/>
            <person name="Quatrano R.S."/>
            <person name="Mayer K.F.X."/>
            <person name="Goodstein D."/>
            <person name="Casacuberta J.M."/>
            <person name="Vandepoele K."/>
            <person name="Reski R."/>
            <person name="Cuming A.C."/>
            <person name="Tuskan G.A."/>
            <person name="Maumus F."/>
            <person name="Salse J."/>
            <person name="Schmutz J."/>
            <person name="Rensing S.A."/>
        </authorList>
    </citation>
    <scope>NUCLEOTIDE SEQUENCE [LARGE SCALE GENOMIC DNA]</scope>
    <source>
        <strain evidence="2 3">cv. Gransden 2004</strain>
    </source>
</reference>
<name>A0A2K1JL47_PHYPA</name>
<evidence type="ECO:0000313" key="3">
    <source>
        <dbReference type="Proteomes" id="UP000006727"/>
    </source>
</evidence>
<dbReference type="Proteomes" id="UP000006727">
    <property type="component" value="Chromosome 13"/>
</dbReference>
<accession>A0A2K1JL47</accession>
<dbReference type="Gramene" id="Pp3c13_8250V3.1">
    <property type="protein sequence ID" value="Pp3c13_8250V3.1"/>
    <property type="gene ID" value="Pp3c13_8250"/>
</dbReference>
<reference evidence="2" key="3">
    <citation type="submission" date="2020-12" db="UniProtKB">
        <authorList>
            <consortium name="EnsemblPlants"/>
        </authorList>
    </citation>
    <scope>IDENTIFICATION</scope>
</reference>
<evidence type="ECO:0000313" key="1">
    <source>
        <dbReference type="EMBL" id="PNR42288.1"/>
    </source>
</evidence>
<keyword evidence="3" id="KW-1185">Reference proteome</keyword>
<gene>
    <name evidence="1" type="ORF">PHYPA_017117</name>
</gene>
<reference evidence="1 3" key="1">
    <citation type="journal article" date="2008" name="Science">
        <title>The Physcomitrella genome reveals evolutionary insights into the conquest of land by plants.</title>
        <authorList>
            <person name="Rensing S."/>
            <person name="Lang D."/>
            <person name="Zimmer A."/>
            <person name="Terry A."/>
            <person name="Salamov A."/>
            <person name="Shapiro H."/>
            <person name="Nishiyama T."/>
            <person name="Perroud P.-F."/>
            <person name="Lindquist E."/>
            <person name="Kamisugi Y."/>
            <person name="Tanahashi T."/>
            <person name="Sakakibara K."/>
            <person name="Fujita T."/>
            <person name="Oishi K."/>
            <person name="Shin-I T."/>
            <person name="Kuroki Y."/>
            <person name="Toyoda A."/>
            <person name="Suzuki Y."/>
            <person name="Hashimoto A."/>
            <person name="Yamaguchi K."/>
            <person name="Sugano A."/>
            <person name="Kohara Y."/>
            <person name="Fujiyama A."/>
            <person name="Anterola A."/>
            <person name="Aoki S."/>
            <person name="Ashton N."/>
            <person name="Barbazuk W.B."/>
            <person name="Barker E."/>
            <person name="Bennetzen J."/>
            <person name="Bezanilla M."/>
            <person name="Blankenship R."/>
            <person name="Cho S.H."/>
            <person name="Dutcher S."/>
            <person name="Estelle M."/>
            <person name="Fawcett J.A."/>
            <person name="Gundlach H."/>
            <person name="Hanada K."/>
            <person name="Heyl A."/>
            <person name="Hicks K.A."/>
            <person name="Hugh J."/>
            <person name="Lohr M."/>
            <person name="Mayer K."/>
            <person name="Melkozernov A."/>
            <person name="Murata T."/>
            <person name="Nelson D."/>
            <person name="Pils B."/>
            <person name="Prigge M."/>
            <person name="Reiss B."/>
            <person name="Renner T."/>
            <person name="Rombauts S."/>
            <person name="Rushton P."/>
            <person name="Sanderfoot A."/>
            <person name="Schween G."/>
            <person name="Shiu S.-H."/>
            <person name="Stueber K."/>
            <person name="Theodoulou F.L."/>
            <person name="Tu H."/>
            <person name="Van de Peer Y."/>
            <person name="Verrier P.J."/>
            <person name="Waters E."/>
            <person name="Wood A."/>
            <person name="Yang L."/>
            <person name="Cove D."/>
            <person name="Cuming A."/>
            <person name="Hasebe M."/>
            <person name="Lucas S."/>
            <person name="Mishler D.B."/>
            <person name="Reski R."/>
            <person name="Grigoriev I."/>
            <person name="Quatrano R.S."/>
            <person name="Boore J.L."/>
        </authorList>
    </citation>
    <scope>NUCLEOTIDE SEQUENCE [LARGE SCALE GENOMIC DNA]</scope>
    <source>
        <strain evidence="2 3">cv. Gransden 2004</strain>
    </source>
</reference>
<dbReference type="EnsemblPlants" id="Pp3c13_8250V3.1">
    <property type="protein sequence ID" value="Pp3c13_8250V3.1"/>
    <property type="gene ID" value="Pp3c13_8250"/>
</dbReference>
<organism evidence="1">
    <name type="scientific">Physcomitrium patens</name>
    <name type="common">Spreading-leaved earth moss</name>
    <name type="synonym">Physcomitrella patens</name>
    <dbReference type="NCBI Taxonomy" id="3218"/>
    <lineage>
        <taxon>Eukaryota</taxon>
        <taxon>Viridiplantae</taxon>
        <taxon>Streptophyta</taxon>
        <taxon>Embryophyta</taxon>
        <taxon>Bryophyta</taxon>
        <taxon>Bryophytina</taxon>
        <taxon>Bryopsida</taxon>
        <taxon>Funariidae</taxon>
        <taxon>Funariales</taxon>
        <taxon>Funariaceae</taxon>
        <taxon>Physcomitrium</taxon>
    </lineage>
</organism>
<sequence>MAFVHHRNYSPSNLYNIELTSVIFRTKVDR</sequence>
<dbReference type="AlphaFoldDB" id="A0A2K1JL47"/>
<proteinExistence type="predicted"/>
<evidence type="ECO:0000313" key="2">
    <source>
        <dbReference type="EnsemblPlants" id="Pp3c13_8250V3.1"/>
    </source>
</evidence>